<accession>A0ABS3PXV6</accession>
<organism evidence="1 2">
    <name type="scientific">Capnocytophaga bilenii</name>
    <dbReference type="NCBI Taxonomy" id="2819369"/>
    <lineage>
        <taxon>Bacteria</taxon>
        <taxon>Pseudomonadati</taxon>
        <taxon>Bacteroidota</taxon>
        <taxon>Flavobacteriia</taxon>
        <taxon>Flavobacteriales</taxon>
        <taxon>Flavobacteriaceae</taxon>
        <taxon>Capnocytophaga</taxon>
    </lineage>
</organism>
<dbReference type="RefSeq" id="WP_208058710.1">
    <property type="nucleotide sequence ID" value="NZ_JAGDYP010000004.1"/>
</dbReference>
<evidence type="ECO:0000313" key="1">
    <source>
        <dbReference type="EMBL" id="MBO1884173.1"/>
    </source>
</evidence>
<dbReference type="Proteomes" id="UP000681610">
    <property type="component" value="Unassembled WGS sequence"/>
</dbReference>
<proteinExistence type="predicted"/>
<gene>
    <name evidence="1" type="ORF">J4N46_07020</name>
</gene>
<protein>
    <submittedName>
        <fullName evidence="1">Uncharacterized protein</fullName>
    </submittedName>
</protein>
<dbReference type="EMBL" id="JAGDYP010000004">
    <property type="protein sequence ID" value="MBO1884173.1"/>
    <property type="molecule type" value="Genomic_DNA"/>
</dbReference>
<evidence type="ECO:0000313" key="2">
    <source>
        <dbReference type="Proteomes" id="UP000681610"/>
    </source>
</evidence>
<sequence length="339" mass="40682">MAFITQTAYAQFCRENQIEVDDNDLPKLFRKYILDREDIFRIFNKSEIRNLLTQTIILLDEGERNYFKFIKKNYNIVEERKDNLAYIFEIKGRLCYHIDRNCSRLNKGFINFNTPLELSEKKDDPEIKKIILELREWFKHLNFTIDRYKKGEFTIDQFVESYNDLFPIKYEGICQPLNENYKLLEEKKSIIVGNEEGKVSEFNYGNTLKKLGDIFAERYFICNFNKSYLLFKYNFLYNKPDNEIIQKINELGMEEKLNQLGINAIRRFLERCHQLINEAIKILSGYIKHRYNFQTKEFDPIFLEQHNFTACMSCAYMQHQYEQLKQTACMGCSDMLQGV</sequence>
<comment type="caution">
    <text evidence="1">The sequence shown here is derived from an EMBL/GenBank/DDBJ whole genome shotgun (WGS) entry which is preliminary data.</text>
</comment>
<name>A0ABS3PXV6_9FLAO</name>
<reference evidence="1 2" key="1">
    <citation type="submission" date="2021-03" db="EMBL/GenBank/DDBJ databases">
        <title>Isolation and description of Capnocytophaga bilenii sp. nov., a novel Capnocytophaga species, isolated from a gingivitis subject.</title>
        <authorList>
            <person name="Antezack A."/>
            <person name="Monnet-Corti V."/>
            <person name="La Scola B."/>
        </authorList>
    </citation>
    <scope>NUCLEOTIDE SEQUENCE [LARGE SCALE GENOMIC DNA]</scope>
    <source>
        <strain evidence="1 2">Marseille-Q4570</strain>
    </source>
</reference>
<keyword evidence="2" id="KW-1185">Reference proteome</keyword>